<feature type="compositionally biased region" description="Basic and acidic residues" evidence="1">
    <location>
        <begin position="110"/>
        <end position="121"/>
    </location>
</feature>
<dbReference type="EMBL" id="PTQR01000002">
    <property type="protein sequence ID" value="TKX27619.1"/>
    <property type="molecule type" value="Genomic_DNA"/>
</dbReference>
<comment type="caution">
    <text evidence="2">The sequence shown here is derived from an EMBL/GenBank/DDBJ whole genome shotgun (WGS) entry which is preliminary data.</text>
</comment>
<feature type="compositionally biased region" description="Low complexity" evidence="1">
    <location>
        <begin position="123"/>
        <end position="135"/>
    </location>
</feature>
<organism evidence="2 3">
    <name type="scientific">Elsinoe australis</name>
    <dbReference type="NCBI Taxonomy" id="40998"/>
    <lineage>
        <taxon>Eukaryota</taxon>
        <taxon>Fungi</taxon>
        <taxon>Dikarya</taxon>
        <taxon>Ascomycota</taxon>
        <taxon>Pezizomycotina</taxon>
        <taxon>Dothideomycetes</taxon>
        <taxon>Dothideomycetidae</taxon>
        <taxon>Myriangiales</taxon>
        <taxon>Elsinoaceae</taxon>
        <taxon>Elsinoe</taxon>
    </lineage>
</organism>
<proteinExistence type="predicted"/>
<dbReference type="AlphaFoldDB" id="A0A4U7B8U5"/>
<dbReference type="Proteomes" id="UP000308133">
    <property type="component" value="Unassembled WGS sequence"/>
</dbReference>
<evidence type="ECO:0000313" key="3">
    <source>
        <dbReference type="Proteomes" id="UP000308133"/>
    </source>
</evidence>
<sequence length="164" mass="18978">MSAYSHTNVLMPQNTTVHRMLHPNSASALPCIHHEVRTRREMFKHGMEDLRSLQMVSYSRFSLLCYPSMRRTMNLLDFPSEIRLRIRKFIYADKCFFFARDSEDGQPVRAEYDTYSTREGDNAAASSSSQDSDSQPNCPPNVVKRKEESEEKIMENFGQLSDVV</sequence>
<evidence type="ECO:0000313" key="2">
    <source>
        <dbReference type="EMBL" id="TKX27619.1"/>
    </source>
</evidence>
<feature type="region of interest" description="Disordered" evidence="1">
    <location>
        <begin position="108"/>
        <end position="149"/>
    </location>
</feature>
<evidence type="ECO:0000256" key="1">
    <source>
        <dbReference type="SAM" id="MobiDB-lite"/>
    </source>
</evidence>
<gene>
    <name evidence="2" type="ORF">C1H76_0043</name>
</gene>
<name>A0A4U7B8U5_9PEZI</name>
<protein>
    <submittedName>
        <fullName evidence="2">Uncharacterized protein</fullName>
    </submittedName>
</protein>
<reference evidence="2 3" key="1">
    <citation type="submission" date="2018-02" db="EMBL/GenBank/DDBJ databases">
        <title>Draft genome sequences of Elsinoe sp., causing black scab on jojoba.</title>
        <authorList>
            <person name="Stodart B."/>
            <person name="Jeffress S."/>
            <person name="Ash G."/>
            <person name="Arun Chinnappa K."/>
        </authorList>
    </citation>
    <scope>NUCLEOTIDE SEQUENCE [LARGE SCALE GENOMIC DNA]</scope>
    <source>
        <strain evidence="2 3">Hillstone_2</strain>
    </source>
</reference>
<accession>A0A4U7B8U5</accession>